<evidence type="ECO:0008006" key="4">
    <source>
        <dbReference type="Google" id="ProtNLM"/>
    </source>
</evidence>
<proteinExistence type="predicted"/>
<reference evidence="2" key="2">
    <citation type="submission" date="2023-05" db="EMBL/GenBank/DDBJ databases">
        <authorList>
            <person name="Fouks B."/>
        </authorList>
    </citation>
    <scope>NUCLEOTIDE SEQUENCE</scope>
    <source>
        <strain evidence="2">Stay&amp;Tobe</strain>
        <tissue evidence="2">Testes</tissue>
    </source>
</reference>
<feature type="non-terminal residue" evidence="2">
    <location>
        <position position="172"/>
    </location>
</feature>
<feature type="transmembrane region" description="Helical" evidence="1">
    <location>
        <begin position="107"/>
        <end position="131"/>
    </location>
</feature>
<comment type="caution">
    <text evidence="2">The sequence shown here is derived from an EMBL/GenBank/DDBJ whole genome shotgun (WGS) entry which is preliminary data.</text>
</comment>
<sequence>MGNCRMRGSVTSFLLPPFIELRSSFNQPVYIIYRAAICILQIVLNKYPMSEKGSSDSKGPDSRKFNVTKLGVVIQCRLSYEIALEVFFSISFFFFSREVHICLLHDQAVVVVVVVMVVVVVVSIGYWWVLVGMLVLNTANISVFYFFTSGSGYFNFLTLAWVCWYFNFLTLA</sequence>
<feature type="transmembrane region" description="Helical" evidence="1">
    <location>
        <begin position="143"/>
        <end position="167"/>
    </location>
</feature>
<dbReference type="Proteomes" id="UP001233999">
    <property type="component" value="Unassembled WGS sequence"/>
</dbReference>
<keyword evidence="1" id="KW-0472">Membrane</keyword>
<keyword evidence="3" id="KW-1185">Reference proteome</keyword>
<keyword evidence="1" id="KW-1133">Transmembrane helix</keyword>
<protein>
    <recommendedName>
        <fullName evidence="4">Transmembrane protein</fullName>
    </recommendedName>
</protein>
<reference evidence="2" key="1">
    <citation type="journal article" date="2023" name="IScience">
        <title>Live-bearing cockroach genome reveals convergent evolutionary mechanisms linked to viviparity in insects and beyond.</title>
        <authorList>
            <person name="Fouks B."/>
            <person name="Harrison M.C."/>
            <person name="Mikhailova A.A."/>
            <person name="Marchal E."/>
            <person name="English S."/>
            <person name="Carruthers M."/>
            <person name="Jennings E.C."/>
            <person name="Chiamaka E.L."/>
            <person name="Frigard R.A."/>
            <person name="Pippel M."/>
            <person name="Attardo G.M."/>
            <person name="Benoit J.B."/>
            <person name="Bornberg-Bauer E."/>
            <person name="Tobe S.S."/>
        </authorList>
    </citation>
    <scope>NUCLEOTIDE SEQUENCE</scope>
    <source>
        <strain evidence="2">Stay&amp;Tobe</strain>
    </source>
</reference>
<accession>A0AAD8E171</accession>
<dbReference type="EMBL" id="JASPKZ010010680">
    <property type="protein sequence ID" value="KAJ9573790.1"/>
    <property type="molecule type" value="Genomic_DNA"/>
</dbReference>
<keyword evidence="1" id="KW-0812">Transmembrane</keyword>
<evidence type="ECO:0000256" key="1">
    <source>
        <dbReference type="SAM" id="Phobius"/>
    </source>
</evidence>
<organism evidence="2 3">
    <name type="scientific">Diploptera punctata</name>
    <name type="common">Pacific beetle cockroach</name>
    <dbReference type="NCBI Taxonomy" id="6984"/>
    <lineage>
        <taxon>Eukaryota</taxon>
        <taxon>Metazoa</taxon>
        <taxon>Ecdysozoa</taxon>
        <taxon>Arthropoda</taxon>
        <taxon>Hexapoda</taxon>
        <taxon>Insecta</taxon>
        <taxon>Pterygota</taxon>
        <taxon>Neoptera</taxon>
        <taxon>Polyneoptera</taxon>
        <taxon>Dictyoptera</taxon>
        <taxon>Blattodea</taxon>
        <taxon>Blaberoidea</taxon>
        <taxon>Blaberidae</taxon>
        <taxon>Diplopterinae</taxon>
        <taxon>Diploptera</taxon>
    </lineage>
</organism>
<dbReference type="AlphaFoldDB" id="A0AAD8E171"/>
<evidence type="ECO:0000313" key="2">
    <source>
        <dbReference type="EMBL" id="KAJ9573790.1"/>
    </source>
</evidence>
<feature type="non-terminal residue" evidence="2">
    <location>
        <position position="1"/>
    </location>
</feature>
<evidence type="ECO:0000313" key="3">
    <source>
        <dbReference type="Proteomes" id="UP001233999"/>
    </source>
</evidence>
<feature type="transmembrane region" description="Helical" evidence="1">
    <location>
        <begin position="70"/>
        <end position="95"/>
    </location>
</feature>
<name>A0AAD8E171_DIPPU</name>
<gene>
    <name evidence="2" type="ORF">L9F63_008827</name>
</gene>